<proteinExistence type="predicted"/>
<reference evidence="1 2" key="1">
    <citation type="submission" date="2006-03" db="EMBL/GenBank/DDBJ databases">
        <authorList>
            <person name="Pinhassi J."/>
            <person name="Pedros-Alio C."/>
            <person name="Ferriera S."/>
            <person name="Johnson J."/>
            <person name="Kravitz S."/>
            <person name="Halpern A."/>
            <person name="Remington K."/>
            <person name="Beeson K."/>
            <person name="Tran B."/>
            <person name="Rogers Y.-H."/>
            <person name="Friedman R."/>
            <person name="Venter J.C."/>
        </authorList>
    </citation>
    <scope>NUCLEOTIDE SEQUENCE [LARGE SCALE GENOMIC DNA]</scope>
    <source>
        <strain evidence="1 2">RED65</strain>
    </source>
</reference>
<keyword evidence="2" id="KW-1185">Reference proteome</keyword>
<comment type="caution">
    <text evidence="1">The sequence shown here is derived from an EMBL/GenBank/DDBJ whole genome shotgun (WGS) entry which is preliminary data.</text>
</comment>
<dbReference type="OrthoDB" id="6119327at2"/>
<evidence type="ECO:0000313" key="1">
    <source>
        <dbReference type="EMBL" id="EAT11850.1"/>
    </source>
</evidence>
<dbReference type="AlphaFoldDB" id="Q1N124"/>
<gene>
    <name evidence="1" type="ORF">RED65_13852</name>
</gene>
<protein>
    <submittedName>
        <fullName evidence="1">Uncharacterized protein</fullName>
    </submittedName>
</protein>
<organism evidence="1 2">
    <name type="scientific">Bermanella marisrubri</name>
    <dbReference type="NCBI Taxonomy" id="207949"/>
    <lineage>
        <taxon>Bacteria</taxon>
        <taxon>Pseudomonadati</taxon>
        <taxon>Pseudomonadota</taxon>
        <taxon>Gammaproteobacteria</taxon>
        <taxon>Oceanospirillales</taxon>
        <taxon>Oceanospirillaceae</taxon>
        <taxon>Bermanella</taxon>
    </lineage>
</organism>
<dbReference type="Proteomes" id="UP000004263">
    <property type="component" value="Unassembled WGS sequence"/>
</dbReference>
<sequence length="109" mass="12280">MSLSNQQSAQVLFQFDSSFDVSYVNYHRGNELADPQLIVTLERDNERQSFAFMHPHFNDVDRNLISAQGIAISSVKLSPFGQNQIEVSDLKDGLVYFTARVVKNITPTA</sequence>
<evidence type="ECO:0000313" key="2">
    <source>
        <dbReference type="Proteomes" id="UP000004263"/>
    </source>
</evidence>
<dbReference type="HOGENOM" id="CLU_2178676_0_0_6"/>
<dbReference type="EMBL" id="AAQH01000012">
    <property type="protein sequence ID" value="EAT11850.1"/>
    <property type="molecule type" value="Genomic_DNA"/>
</dbReference>
<accession>Q1N124</accession>
<dbReference type="RefSeq" id="WP_007017929.1">
    <property type="nucleotide sequence ID" value="NZ_CH724115.1"/>
</dbReference>
<name>Q1N124_9GAMM</name>